<evidence type="ECO:0000256" key="1">
    <source>
        <dbReference type="ARBA" id="ARBA00000966"/>
    </source>
</evidence>
<dbReference type="EMBL" id="GDJX01012772">
    <property type="protein sequence ID" value="JAT55164.1"/>
    <property type="molecule type" value="Transcribed_RNA"/>
</dbReference>
<keyword evidence="5" id="KW-0136">Cellulose degradation</keyword>
<comment type="catalytic activity">
    <reaction evidence="1">
        <text>Endohydrolysis of (1-&gt;4)-beta-D-glucosidic linkages in cellulose, lichenin and cereal beta-D-glucans.</text>
        <dbReference type="EC" id="3.2.1.4"/>
    </reaction>
</comment>
<dbReference type="InterPro" id="IPR008928">
    <property type="entry name" value="6-hairpin_glycosidase_sf"/>
</dbReference>
<sequence length="220" mass="24215">MQLSHDLLRIINETLPTSWRESSGGTASMPASSCLFSLYRISLQDLLKAGSSGQLLGRADEFVCTVLPESPDRNVKYSPGGLLFKVGGANMQHSTSLSFLLAVHARQLTRLNRVVHCGRQVVGPPARHVQVAKSQADYILGDKPAGHVLHGGLRRQVPTEAAPRPHPLQGRDTLLPQRPSQPQPARRCPRRRARYIRCIPRFPAGRSPGNLSRLHTLTHL</sequence>
<keyword evidence="4" id="KW-0378">Hydrolase</keyword>
<protein>
    <recommendedName>
        <fullName evidence="3">cellulase</fullName>
        <ecNumber evidence="3">3.2.1.4</ecNumber>
    </recommendedName>
</protein>
<evidence type="ECO:0000256" key="7">
    <source>
        <dbReference type="ARBA" id="ARBA00023295"/>
    </source>
</evidence>
<keyword evidence="8" id="KW-0624">Polysaccharide degradation</keyword>
<dbReference type="GO" id="GO:0030245">
    <property type="term" value="P:cellulose catabolic process"/>
    <property type="evidence" value="ECO:0007669"/>
    <property type="project" value="UniProtKB-KW"/>
</dbReference>
<evidence type="ECO:0000256" key="5">
    <source>
        <dbReference type="ARBA" id="ARBA00023001"/>
    </source>
</evidence>
<dbReference type="Pfam" id="PF00759">
    <property type="entry name" value="Glyco_hydro_9"/>
    <property type="match status" value="1"/>
</dbReference>
<keyword evidence="7" id="KW-0326">Glycosidase</keyword>
<accession>A0A1D1YKN0</accession>
<gene>
    <name evidence="11" type="primary">GLU12_3</name>
    <name evidence="11" type="ORF">g.84307</name>
</gene>
<evidence type="ECO:0000313" key="11">
    <source>
        <dbReference type="EMBL" id="JAT55164.1"/>
    </source>
</evidence>
<evidence type="ECO:0000259" key="10">
    <source>
        <dbReference type="Pfam" id="PF00759"/>
    </source>
</evidence>
<evidence type="ECO:0000256" key="4">
    <source>
        <dbReference type="ARBA" id="ARBA00022801"/>
    </source>
</evidence>
<comment type="similarity">
    <text evidence="2">Belongs to the glycosyl hydrolase 9 (cellulase E) family.</text>
</comment>
<dbReference type="Gene3D" id="1.50.10.10">
    <property type="match status" value="1"/>
</dbReference>
<dbReference type="InterPro" id="IPR012341">
    <property type="entry name" value="6hp_glycosidase-like_sf"/>
</dbReference>
<feature type="domain" description="Glycoside hydrolase family 9" evidence="10">
    <location>
        <begin position="54"/>
        <end position="164"/>
    </location>
</feature>
<evidence type="ECO:0000256" key="9">
    <source>
        <dbReference type="SAM" id="MobiDB-lite"/>
    </source>
</evidence>
<dbReference type="SUPFAM" id="SSF48208">
    <property type="entry name" value="Six-hairpin glycosidases"/>
    <property type="match status" value="1"/>
</dbReference>
<feature type="region of interest" description="Disordered" evidence="9">
    <location>
        <begin position="157"/>
        <end position="189"/>
    </location>
</feature>
<dbReference type="PANTHER" id="PTHR22298">
    <property type="entry name" value="ENDO-1,4-BETA-GLUCANASE"/>
    <property type="match status" value="1"/>
</dbReference>
<keyword evidence="6" id="KW-0119">Carbohydrate metabolism</keyword>
<feature type="compositionally biased region" description="Low complexity" evidence="9">
    <location>
        <begin position="176"/>
        <end position="186"/>
    </location>
</feature>
<dbReference type="GO" id="GO:0008810">
    <property type="term" value="F:cellulase activity"/>
    <property type="evidence" value="ECO:0007669"/>
    <property type="project" value="UniProtKB-EC"/>
</dbReference>
<dbReference type="EC" id="3.2.1.4" evidence="3"/>
<organism evidence="11">
    <name type="scientific">Anthurium amnicola</name>
    <dbReference type="NCBI Taxonomy" id="1678845"/>
    <lineage>
        <taxon>Eukaryota</taxon>
        <taxon>Viridiplantae</taxon>
        <taxon>Streptophyta</taxon>
        <taxon>Embryophyta</taxon>
        <taxon>Tracheophyta</taxon>
        <taxon>Spermatophyta</taxon>
        <taxon>Magnoliopsida</taxon>
        <taxon>Liliopsida</taxon>
        <taxon>Araceae</taxon>
        <taxon>Pothoideae</taxon>
        <taxon>Potheae</taxon>
        <taxon>Anthurium</taxon>
    </lineage>
</organism>
<evidence type="ECO:0000256" key="8">
    <source>
        <dbReference type="ARBA" id="ARBA00023326"/>
    </source>
</evidence>
<name>A0A1D1YKN0_9ARAE</name>
<dbReference type="InterPro" id="IPR001701">
    <property type="entry name" value="Glyco_hydro_9"/>
</dbReference>
<reference evidence="11" key="1">
    <citation type="submission" date="2015-07" db="EMBL/GenBank/DDBJ databases">
        <title>Transcriptome Assembly of Anthurium amnicola.</title>
        <authorList>
            <person name="Suzuki J."/>
        </authorList>
    </citation>
    <scope>NUCLEOTIDE SEQUENCE</scope>
</reference>
<dbReference type="AlphaFoldDB" id="A0A1D1YKN0"/>
<evidence type="ECO:0000256" key="2">
    <source>
        <dbReference type="ARBA" id="ARBA00007072"/>
    </source>
</evidence>
<evidence type="ECO:0000256" key="3">
    <source>
        <dbReference type="ARBA" id="ARBA00012601"/>
    </source>
</evidence>
<evidence type="ECO:0000256" key="6">
    <source>
        <dbReference type="ARBA" id="ARBA00023277"/>
    </source>
</evidence>
<proteinExistence type="inferred from homology"/>